<dbReference type="Proteomes" id="UP001300348">
    <property type="component" value="Chromosome"/>
</dbReference>
<accession>A0ABY9XEU4</accession>
<dbReference type="EMBL" id="CP133647">
    <property type="protein sequence ID" value="WNH01110.1"/>
    <property type="molecule type" value="Genomic_DNA"/>
</dbReference>
<dbReference type="GeneID" id="88856858"/>
<organism evidence="1 2">
    <name type="scientific">Xenorhabdus griffiniae</name>
    <dbReference type="NCBI Taxonomy" id="351672"/>
    <lineage>
        <taxon>Bacteria</taxon>
        <taxon>Pseudomonadati</taxon>
        <taxon>Pseudomonadota</taxon>
        <taxon>Gammaproteobacteria</taxon>
        <taxon>Enterobacterales</taxon>
        <taxon>Morganellaceae</taxon>
        <taxon>Xenorhabdus</taxon>
    </lineage>
</organism>
<gene>
    <name evidence="1" type="ORF">QL112_014835</name>
</gene>
<evidence type="ECO:0008006" key="3">
    <source>
        <dbReference type="Google" id="ProtNLM"/>
    </source>
</evidence>
<evidence type="ECO:0000313" key="2">
    <source>
        <dbReference type="Proteomes" id="UP001300348"/>
    </source>
</evidence>
<dbReference type="RefSeq" id="WP_189757972.1">
    <property type="nucleotide sequence ID" value="NZ_CAWPOC010000001.1"/>
</dbReference>
<keyword evidence="2" id="KW-1185">Reference proteome</keyword>
<reference evidence="1 2" key="1">
    <citation type="journal article" date="2023" name="Access Microbiol">
        <title>The genome of a steinernematid-associated Pseudomonas piscis bacterium encodes the biosynthesis of insect toxins.</title>
        <authorList>
            <person name="Awori R.M."/>
            <person name="Hendre P."/>
            <person name="Amugune N.O."/>
        </authorList>
    </citation>
    <scope>NUCLEOTIDE SEQUENCE [LARGE SCALE GENOMIC DNA]</scope>
    <source>
        <strain evidence="1 2">97</strain>
    </source>
</reference>
<proteinExistence type="predicted"/>
<name>A0ABY9XEU4_9GAMM</name>
<protein>
    <recommendedName>
        <fullName evidence="3">Phage protein</fullName>
    </recommendedName>
</protein>
<sequence>MSEKIKVVISAEARVHFRKIVEMDVTDYDKYWELLDSNKRNSEIDSELAGIVYKYGFDTHADRIEDNDELGEIQFDAVDE</sequence>
<evidence type="ECO:0000313" key="1">
    <source>
        <dbReference type="EMBL" id="WNH01110.1"/>
    </source>
</evidence>